<dbReference type="GeneID" id="111251143"/>
<dbReference type="Proteomes" id="UP000594260">
    <property type="component" value="Unplaced"/>
</dbReference>
<keyword evidence="2" id="KW-1185">Reference proteome</keyword>
<dbReference type="OrthoDB" id="6534079at2759"/>
<sequence length="316" mass="35229">MDSQEYSGVSGSFESYASGNNYSEFQGPLDHLRPDLLSKSYRKRCNGRRYSLANDHDAHDKRPAIIESSNGTKMIHNGFKKTWRLINPMEVTVLGLIRRNVNTVHDMVVVTCAEIDDDGVLHLANFLGEEIPKNQLRESLKPLAVQQVNEGQLVCIRGERGVLACVVTSISSPRGNRHQDRYELQVLNRGCDGQIVAGTVTMKRREVYEMPGLFLVRPLNPIETVPAPLEAARFVHDMTVLTLAQTYFFTILFQGGEKLTNHPGQAASTSGKSPNGRPEIKVSHQLLLVDTPMFGFLIPLSGLTPDRVAKCNRYLN</sequence>
<organism evidence="1 2">
    <name type="scientific">Varroa destructor</name>
    <name type="common">Honeybee mite</name>
    <dbReference type="NCBI Taxonomy" id="109461"/>
    <lineage>
        <taxon>Eukaryota</taxon>
        <taxon>Metazoa</taxon>
        <taxon>Ecdysozoa</taxon>
        <taxon>Arthropoda</taxon>
        <taxon>Chelicerata</taxon>
        <taxon>Arachnida</taxon>
        <taxon>Acari</taxon>
        <taxon>Parasitiformes</taxon>
        <taxon>Mesostigmata</taxon>
        <taxon>Gamasina</taxon>
        <taxon>Dermanyssoidea</taxon>
        <taxon>Varroidae</taxon>
        <taxon>Varroa</taxon>
    </lineage>
</organism>
<dbReference type="AlphaFoldDB" id="A0A7M7K8Q0"/>
<name>A0A7M7K8Q0_VARDE</name>
<dbReference type="EnsemblMetazoa" id="XM_022807461">
    <property type="protein sequence ID" value="XP_022663196"/>
    <property type="gene ID" value="LOC111251143"/>
</dbReference>
<protein>
    <submittedName>
        <fullName evidence="1">Uncharacterized protein</fullName>
    </submittedName>
</protein>
<evidence type="ECO:0000313" key="1">
    <source>
        <dbReference type="EnsemblMetazoa" id="XP_022663196"/>
    </source>
</evidence>
<evidence type="ECO:0000313" key="2">
    <source>
        <dbReference type="Proteomes" id="UP000594260"/>
    </source>
</evidence>
<reference evidence="1" key="1">
    <citation type="submission" date="2021-01" db="UniProtKB">
        <authorList>
            <consortium name="EnsemblMetazoa"/>
        </authorList>
    </citation>
    <scope>IDENTIFICATION</scope>
</reference>
<dbReference type="RefSeq" id="XP_022663196.1">
    <property type="nucleotide sequence ID" value="XM_022807461.1"/>
</dbReference>
<dbReference type="InParanoid" id="A0A7M7K8Q0"/>
<dbReference type="KEGG" id="vde:111251143"/>
<proteinExistence type="predicted"/>
<accession>A0A7M7K8Q0</accession>